<keyword evidence="1" id="KW-1133">Transmembrane helix</keyword>
<dbReference type="Proteomes" id="UP000663870">
    <property type="component" value="Unassembled WGS sequence"/>
</dbReference>
<dbReference type="Proteomes" id="UP000663854">
    <property type="component" value="Unassembled WGS sequence"/>
</dbReference>
<gene>
    <name evidence="3" type="ORF">JXQ802_LOCUS46380</name>
    <name evidence="2" type="ORF">PYM288_LOCUS30620</name>
</gene>
<comment type="caution">
    <text evidence="3">The sequence shown here is derived from an EMBL/GenBank/DDBJ whole genome shotgun (WGS) entry which is preliminary data.</text>
</comment>
<dbReference type="AlphaFoldDB" id="A0A815ZFK5"/>
<proteinExistence type="predicted"/>
<name>A0A815ZFK5_9BILA</name>
<evidence type="ECO:0000313" key="3">
    <source>
        <dbReference type="EMBL" id="CAF1582616.1"/>
    </source>
</evidence>
<keyword evidence="1" id="KW-0472">Membrane</keyword>
<dbReference type="EMBL" id="CAJNOH010002894">
    <property type="protein sequence ID" value="CAF1315160.1"/>
    <property type="molecule type" value="Genomic_DNA"/>
</dbReference>
<accession>A0A815ZFK5</accession>
<organism evidence="3 4">
    <name type="scientific">Rotaria sordida</name>
    <dbReference type="NCBI Taxonomy" id="392033"/>
    <lineage>
        <taxon>Eukaryota</taxon>
        <taxon>Metazoa</taxon>
        <taxon>Spiralia</taxon>
        <taxon>Gnathifera</taxon>
        <taxon>Rotifera</taxon>
        <taxon>Eurotatoria</taxon>
        <taxon>Bdelloidea</taxon>
        <taxon>Philodinida</taxon>
        <taxon>Philodinidae</taxon>
        <taxon>Rotaria</taxon>
    </lineage>
</organism>
<keyword evidence="4" id="KW-1185">Reference proteome</keyword>
<evidence type="ECO:0000313" key="2">
    <source>
        <dbReference type="EMBL" id="CAF1315160.1"/>
    </source>
</evidence>
<keyword evidence="1" id="KW-0812">Transmembrane</keyword>
<feature type="transmembrane region" description="Helical" evidence="1">
    <location>
        <begin position="32"/>
        <end position="54"/>
    </location>
</feature>
<reference evidence="3" key="1">
    <citation type="submission" date="2021-02" db="EMBL/GenBank/DDBJ databases">
        <authorList>
            <person name="Nowell W R."/>
        </authorList>
    </citation>
    <scope>NUCLEOTIDE SEQUENCE</scope>
</reference>
<dbReference type="EMBL" id="CAJNOL010004169">
    <property type="protein sequence ID" value="CAF1582616.1"/>
    <property type="molecule type" value="Genomic_DNA"/>
</dbReference>
<sequence>MVPDNMLLEPPFEGACLYPKKPERRWYNKKRFIIPVSILAAMLILAVILGSVLGSRSPNYAPGMHFDFLFNSIMTDG</sequence>
<protein>
    <submittedName>
        <fullName evidence="3">Uncharacterized protein</fullName>
    </submittedName>
</protein>
<evidence type="ECO:0000256" key="1">
    <source>
        <dbReference type="SAM" id="Phobius"/>
    </source>
</evidence>
<evidence type="ECO:0000313" key="4">
    <source>
        <dbReference type="Proteomes" id="UP000663870"/>
    </source>
</evidence>